<evidence type="ECO:0000313" key="2">
    <source>
        <dbReference type="EMBL" id="KAF9731351.1"/>
    </source>
</evidence>
<dbReference type="EMBL" id="WJXW01000012">
    <property type="protein sequence ID" value="KAF9731351.1"/>
    <property type="molecule type" value="Genomic_DNA"/>
</dbReference>
<proteinExistence type="predicted"/>
<evidence type="ECO:0000256" key="1">
    <source>
        <dbReference type="SAM" id="Phobius"/>
    </source>
</evidence>
<feature type="transmembrane region" description="Helical" evidence="1">
    <location>
        <begin position="143"/>
        <end position="162"/>
    </location>
</feature>
<gene>
    <name evidence="2" type="ORF">PMIN01_10368</name>
</gene>
<keyword evidence="1" id="KW-1133">Transmembrane helix</keyword>
<keyword evidence="1" id="KW-0812">Transmembrane</keyword>
<name>A0A9P6KM64_9PLEO</name>
<protein>
    <submittedName>
        <fullName evidence="2">Uncharacterized protein</fullName>
    </submittedName>
</protein>
<dbReference type="AlphaFoldDB" id="A0A9P6KM64"/>
<dbReference type="Proteomes" id="UP000756921">
    <property type="component" value="Unassembled WGS sequence"/>
</dbReference>
<dbReference type="OrthoDB" id="3750908at2759"/>
<sequence length="381" mass="42258">MAVVTINDYNAPAQPRHLFSRQCPNFRLPWSTMASSYDLSVPSPSEKARRLCFLLVQALQAAYLVLTSRLPTSLLGIPYVLAGILFFFFVAWNLHLIVGMEGERVVFGRSFGRRWFDGFLLGCVGAYACVLVARVAGGWSTGVVWLVLDLAIFAVAWVSTWAEGGWGDYDTTYAQPRSTTVEQKEAQVPTPVTHRTVSRTIPGGPQDSTHHLLHSFHAPPSQSLTPNTPLIAPPNVLLLLQKRHLVQLSLLTLLQHRRELRVARDPREFLFVKDPAVPLHRGVLWAVAGRAGRLYHRVCSCRVCSGWGGVRCLERDWRGKNGGGGLWGCEVFVSKRVGGLAACEVVVEREMGMAEMEVSMRRLRAAVMVFILKGLERMGVG</sequence>
<keyword evidence="3" id="KW-1185">Reference proteome</keyword>
<organism evidence="2 3">
    <name type="scientific">Paraphaeosphaeria minitans</name>
    <dbReference type="NCBI Taxonomy" id="565426"/>
    <lineage>
        <taxon>Eukaryota</taxon>
        <taxon>Fungi</taxon>
        <taxon>Dikarya</taxon>
        <taxon>Ascomycota</taxon>
        <taxon>Pezizomycotina</taxon>
        <taxon>Dothideomycetes</taxon>
        <taxon>Pleosporomycetidae</taxon>
        <taxon>Pleosporales</taxon>
        <taxon>Massarineae</taxon>
        <taxon>Didymosphaeriaceae</taxon>
        <taxon>Paraphaeosphaeria</taxon>
    </lineage>
</organism>
<comment type="caution">
    <text evidence="2">The sequence shown here is derived from an EMBL/GenBank/DDBJ whole genome shotgun (WGS) entry which is preliminary data.</text>
</comment>
<feature type="transmembrane region" description="Helical" evidence="1">
    <location>
        <begin position="76"/>
        <end position="98"/>
    </location>
</feature>
<evidence type="ECO:0000313" key="3">
    <source>
        <dbReference type="Proteomes" id="UP000756921"/>
    </source>
</evidence>
<reference evidence="2" key="1">
    <citation type="journal article" date="2020" name="Mol. Plant Microbe Interact.">
        <title>Genome Sequence of the Biocontrol Agent Coniothyrium minitans strain Conio (IMI 134523).</title>
        <authorList>
            <person name="Patel D."/>
            <person name="Shittu T.A."/>
            <person name="Baroncelli R."/>
            <person name="Muthumeenakshi S."/>
            <person name="Osborne T.H."/>
            <person name="Janganan T.K."/>
            <person name="Sreenivasaprasad S."/>
        </authorList>
    </citation>
    <scope>NUCLEOTIDE SEQUENCE</scope>
    <source>
        <strain evidence="2">Conio</strain>
    </source>
</reference>
<accession>A0A9P6KM64</accession>
<feature type="transmembrane region" description="Helical" evidence="1">
    <location>
        <begin position="119"/>
        <end position="137"/>
    </location>
</feature>
<keyword evidence="1" id="KW-0472">Membrane</keyword>